<feature type="chain" id="PRO_5047538807" evidence="1">
    <location>
        <begin position="28"/>
        <end position="266"/>
    </location>
</feature>
<comment type="caution">
    <text evidence="2">The sequence shown here is derived from an EMBL/GenBank/DDBJ whole genome shotgun (WGS) entry which is preliminary data.</text>
</comment>
<protein>
    <submittedName>
        <fullName evidence="2">DUF3108 domain-containing protein</fullName>
    </submittedName>
</protein>
<accession>A0ABV7K9Q8</accession>
<keyword evidence="1" id="KW-0732">Signal</keyword>
<dbReference type="Pfam" id="PF11306">
    <property type="entry name" value="DUF3108"/>
    <property type="match status" value="1"/>
</dbReference>
<proteinExistence type="predicted"/>
<dbReference type="EMBL" id="JBHRTK010000012">
    <property type="protein sequence ID" value="MFC3207049.1"/>
    <property type="molecule type" value="Genomic_DNA"/>
</dbReference>
<reference evidence="3" key="1">
    <citation type="journal article" date="2019" name="Int. J. Syst. Evol. Microbiol.">
        <title>The Global Catalogue of Microorganisms (GCM) 10K type strain sequencing project: providing services to taxonomists for standard genome sequencing and annotation.</title>
        <authorList>
            <consortium name="The Broad Institute Genomics Platform"/>
            <consortium name="The Broad Institute Genome Sequencing Center for Infectious Disease"/>
            <person name="Wu L."/>
            <person name="Ma J."/>
        </authorList>
    </citation>
    <scope>NUCLEOTIDE SEQUENCE [LARGE SCALE GENOMIC DNA]</scope>
    <source>
        <strain evidence="3">KCTC 52165</strain>
    </source>
</reference>
<gene>
    <name evidence="2" type="ORF">ACFOHJ_12555</name>
</gene>
<feature type="signal peptide" evidence="1">
    <location>
        <begin position="1"/>
        <end position="27"/>
    </location>
</feature>
<dbReference type="RefSeq" id="WP_378220874.1">
    <property type="nucleotide sequence ID" value="NZ_JBHRTK010000012.1"/>
</dbReference>
<dbReference type="InterPro" id="IPR021457">
    <property type="entry name" value="DUF3108"/>
</dbReference>
<dbReference type="Proteomes" id="UP001595583">
    <property type="component" value="Unassembled WGS sequence"/>
</dbReference>
<evidence type="ECO:0000313" key="2">
    <source>
        <dbReference type="EMBL" id="MFC3207049.1"/>
    </source>
</evidence>
<name>A0ABV7K9Q8_9HYPH</name>
<keyword evidence="3" id="KW-1185">Reference proteome</keyword>
<organism evidence="2 3">
    <name type="scientific">Aquamicrobium soli</name>
    <dbReference type="NCBI Taxonomy" id="1811518"/>
    <lineage>
        <taxon>Bacteria</taxon>
        <taxon>Pseudomonadati</taxon>
        <taxon>Pseudomonadota</taxon>
        <taxon>Alphaproteobacteria</taxon>
        <taxon>Hyphomicrobiales</taxon>
        <taxon>Phyllobacteriaceae</taxon>
        <taxon>Aquamicrobium</taxon>
    </lineage>
</organism>
<evidence type="ECO:0000313" key="3">
    <source>
        <dbReference type="Proteomes" id="UP001595583"/>
    </source>
</evidence>
<sequence>MRHALARLPAIVLAALLTVAAPGAAGAAAPQSFNGEYTVSYLGLSVARATFKSRYENEVYSIQGSVSTAGLAQIFDDTKGSVSTSGRVLADGIQPGKFRADYTSGKKKSLIDIRFDGGKVVSTEVVPKPKRRGSAWLPLDMNDLAGVADPISATVIRAETMEKVCGRTVKLYDGEMRADLKLALVSKGSISVKGYEGPTVTCRLSFVPVSGFSKKRKALKFLQDKSRIDVTFAPLGKTGIYAPVRATVGTQIGTITLDARRFEAVD</sequence>
<evidence type="ECO:0000256" key="1">
    <source>
        <dbReference type="SAM" id="SignalP"/>
    </source>
</evidence>